<evidence type="ECO:0000256" key="2">
    <source>
        <dbReference type="SAM" id="Phobius"/>
    </source>
</evidence>
<dbReference type="Pfam" id="PF07635">
    <property type="entry name" value="PSCyt1"/>
    <property type="match status" value="1"/>
</dbReference>
<feature type="transmembrane region" description="Helical" evidence="2">
    <location>
        <begin position="43"/>
        <end position="66"/>
    </location>
</feature>
<feature type="transmembrane region" description="Helical" evidence="2">
    <location>
        <begin position="140"/>
        <end position="158"/>
    </location>
</feature>
<name>A0A7X0H562_9BACT</name>
<keyword evidence="2" id="KW-0472">Membrane</keyword>
<dbReference type="AlphaFoldDB" id="A0A7X0H562"/>
<dbReference type="PANTHER" id="PTHR35889:SF3">
    <property type="entry name" value="F-BOX DOMAIN-CONTAINING PROTEIN"/>
    <property type="match status" value="1"/>
</dbReference>
<dbReference type="EMBL" id="JACHGY010000001">
    <property type="protein sequence ID" value="MBB6429492.1"/>
    <property type="molecule type" value="Genomic_DNA"/>
</dbReference>
<feature type="transmembrane region" description="Helical" evidence="2">
    <location>
        <begin position="113"/>
        <end position="133"/>
    </location>
</feature>
<dbReference type="GO" id="GO:0009055">
    <property type="term" value="F:electron transfer activity"/>
    <property type="evidence" value="ECO:0007669"/>
    <property type="project" value="InterPro"/>
</dbReference>
<dbReference type="PANTHER" id="PTHR35889">
    <property type="entry name" value="CYCLOINULO-OLIGOSACCHARIDE FRUCTANOTRANSFERASE-RELATED"/>
    <property type="match status" value="1"/>
</dbReference>
<feature type="transmembrane region" description="Helical" evidence="2">
    <location>
        <begin position="78"/>
        <end position="101"/>
    </location>
</feature>
<dbReference type="Gene3D" id="3.80.10.10">
    <property type="entry name" value="Ribonuclease Inhibitor"/>
    <property type="match status" value="1"/>
</dbReference>
<dbReference type="InterPro" id="IPR011429">
    <property type="entry name" value="Cyt_c_Planctomycete-type"/>
</dbReference>
<gene>
    <name evidence="4" type="ORF">HNQ40_001298</name>
</gene>
<dbReference type="InterPro" id="IPR032675">
    <property type="entry name" value="LRR_dom_sf"/>
</dbReference>
<feature type="domain" description="Cytochrome C Planctomycete-type" evidence="3">
    <location>
        <begin position="214"/>
        <end position="272"/>
    </location>
</feature>
<keyword evidence="5" id="KW-1185">Reference proteome</keyword>
<organism evidence="4 5">
    <name type="scientific">Algisphaera agarilytica</name>
    <dbReference type="NCBI Taxonomy" id="1385975"/>
    <lineage>
        <taxon>Bacteria</taxon>
        <taxon>Pseudomonadati</taxon>
        <taxon>Planctomycetota</taxon>
        <taxon>Phycisphaerae</taxon>
        <taxon>Phycisphaerales</taxon>
        <taxon>Phycisphaeraceae</taxon>
        <taxon>Algisphaera</taxon>
    </lineage>
</organism>
<evidence type="ECO:0000313" key="5">
    <source>
        <dbReference type="Proteomes" id="UP000541810"/>
    </source>
</evidence>
<sequence>MKTLTIVLGILGALVAAALVAMPFVFPLEGEPGPDWVVAAGRFHILALHFPIGLLLIVPVFEMLGLPKFGKALRPVPSVLMGLAICFAVATCVLGYMLAWGDGDAGELLDDHLWGGIITTVVMIAALVIRLAYTTTKRAGVYVPYLATLGLSLASLTWGSHHGASLVHGEDYLYAKLPVSFQQTLGVYEAPPPPLSEASPVFAGIIEPIFNQHCYSCHSEAKEKGRFRMDEFELLLAGGKSGIPGVVHGDLSGSEVFTRISLPLNDDKVMPPIEKDRLSAQEAALIGWWIEGGASETVTIQQLAEQSFPEAIEAAVMELLGVEEEVPEPLSPEAFAAVAGQIKSHYGIDLFAYSQNLEDGLFLETQNASAPLSAEVLAELEPVATHLVSINLWRRQLEPGAVQQIVSFPALSTLQLGQTNITPEDLQHLVGLNKLRSLNLHGTAIDDSAVETLSQMKSLRRLFLFDTGISAEGIELLRGALKDCEILVPQPAGPETPVAEGEAPAEGESAEYVE</sequence>
<dbReference type="SUPFAM" id="SSF46626">
    <property type="entry name" value="Cytochrome c"/>
    <property type="match status" value="1"/>
</dbReference>
<reference evidence="4 5" key="1">
    <citation type="submission" date="2020-08" db="EMBL/GenBank/DDBJ databases">
        <title>Genomic Encyclopedia of Type Strains, Phase IV (KMG-IV): sequencing the most valuable type-strain genomes for metagenomic binning, comparative biology and taxonomic classification.</title>
        <authorList>
            <person name="Goeker M."/>
        </authorList>
    </citation>
    <scope>NUCLEOTIDE SEQUENCE [LARGE SCALE GENOMIC DNA]</scope>
    <source>
        <strain evidence="4 5">DSM 103725</strain>
    </source>
</reference>
<evidence type="ECO:0000313" key="4">
    <source>
        <dbReference type="EMBL" id="MBB6429492.1"/>
    </source>
</evidence>
<dbReference type="Proteomes" id="UP000541810">
    <property type="component" value="Unassembled WGS sequence"/>
</dbReference>
<comment type="caution">
    <text evidence="4">The sequence shown here is derived from an EMBL/GenBank/DDBJ whole genome shotgun (WGS) entry which is preliminary data.</text>
</comment>
<keyword evidence="2" id="KW-1133">Transmembrane helix</keyword>
<protein>
    <submittedName>
        <fullName evidence="4">Putative membrane protein</fullName>
    </submittedName>
</protein>
<dbReference type="SUPFAM" id="SSF52047">
    <property type="entry name" value="RNI-like"/>
    <property type="match status" value="1"/>
</dbReference>
<proteinExistence type="predicted"/>
<keyword evidence="2" id="KW-0812">Transmembrane</keyword>
<dbReference type="RefSeq" id="WP_184677068.1">
    <property type="nucleotide sequence ID" value="NZ_JACHGY010000001.1"/>
</dbReference>
<accession>A0A7X0H562</accession>
<evidence type="ECO:0000256" key="1">
    <source>
        <dbReference type="SAM" id="MobiDB-lite"/>
    </source>
</evidence>
<dbReference type="InterPro" id="IPR036909">
    <property type="entry name" value="Cyt_c-like_dom_sf"/>
</dbReference>
<feature type="compositionally biased region" description="Low complexity" evidence="1">
    <location>
        <begin position="493"/>
        <end position="502"/>
    </location>
</feature>
<evidence type="ECO:0000259" key="3">
    <source>
        <dbReference type="Pfam" id="PF07635"/>
    </source>
</evidence>
<feature type="compositionally biased region" description="Acidic residues" evidence="1">
    <location>
        <begin position="503"/>
        <end position="514"/>
    </location>
</feature>
<dbReference type="GO" id="GO:0020037">
    <property type="term" value="F:heme binding"/>
    <property type="evidence" value="ECO:0007669"/>
    <property type="project" value="InterPro"/>
</dbReference>
<feature type="region of interest" description="Disordered" evidence="1">
    <location>
        <begin position="492"/>
        <end position="514"/>
    </location>
</feature>